<keyword evidence="2" id="KW-1185">Reference proteome</keyword>
<accession>A0ABV2M713</accession>
<evidence type="ECO:0000313" key="1">
    <source>
        <dbReference type="EMBL" id="MET3752260.1"/>
    </source>
</evidence>
<protein>
    <submittedName>
        <fullName evidence="1">Uncharacterized protein</fullName>
    </submittedName>
</protein>
<dbReference type="RefSeq" id="WP_147599047.1">
    <property type="nucleotide sequence ID" value="NZ_BAABXP010000003.1"/>
</dbReference>
<sequence>MDKNWQNDPRLADMDKSKLEMLQNLAEQGTGKNASDMLPFLMDAASRGKGNGLNFSSNEISAVLEVLKMGKSPQEAAKIDRIVSLMRMIR</sequence>
<gene>
    <name evidence="1" type="ORF">ABID24_003530</name>
</gene>
<reference evidence="1 2" key="1">
    <citation type="submission" date="2024-06" db="EMBL/GenBank/DDBJ databases">
        <title>Genomic Encyclopedia of Type Strains, Phase IV (KMG-IV): sequencing the most valuable type-strain genomes for metagenomic binning, comparative biology and taxonomic classification.</title>
        <authorList>
            <person name="Goeker M."/>
        </authorList>
    </citation>
    <scope>NUCLEOTIDE SEQUENCE [LARGE SCALE GENOMIC DNA]</scope>
    <source>
        <strain evidence="1 2">DSM 29492</strain>
    </source>
</reference>
<proteinExistence type="predicted"/>
<evidence type="ECO:0000313" key="2">
    <source>
        <dbReference type="Proteomes" id="UP001549106"/>
    </source>
</evidence>
<organism evidence="1 2">
    <name type="scientific">Blautia caecimuris</name>
    <dbReference type="NCBI Taxonomy" id="1796615"/>
    <lineage>
        <taxon>Bacteria</taxon>
        <taxon>Bacillati</taxon>
        <taxon>Bacillota</taxon>
        <taxon>Clostridia</taxon>
        <taxon>Lachnospirales</taxon>
        <taxon>Lachnospiraceae</taxon>
        <taxon>Blautia</taxon>
    </lineage>
</organism>
<comment type="caution">
    <text evidence="1">The sequence shown here is derived from an EMBL/GenBank/DDBJ whole genome shotgun (WGS) entry which is preliminary data.</text>
</comment>
<dbReference type="Proteomes" id="UP001549106">
    <property type="component" value="Unassembled WGS sequence"/>
</dbReference>
<name>A0ABV2M713_9FIRM</name>
<dbReference type="EMBL" id="JBEPMJ010000043">
    <property type="protein sequence ID" value="MET3752260.1"/>
    <property type="molecule type" value="Genomic_DNA"/>
</dbReference>